<dbReference type="GO" id="GO:0043066">
    <property type="term" value="P:negative regulation of apoptotic process"/>
    <property type="evidence" value="ECO:0007669"/>
    <property type="project" value="TreeGrafter"/>
</dbReference>
<evidence type="ECO:0000256" key="17">
    <source>
        <dbReference type="SAM" id="Phobius"/>
    </source>
</evidence>
<comment type="subcellular location">
    <subcellularLocation>
        <location evidence="1">Membrane</location>
        <topology evidence="1">Single-pass type I membrane protein</topology>
    </subcellularLocation>
</comment>
<dbReference type="Pfam" id="PF07714">
    <property type="entry name" value="PK_Tyr_Ser-Thr"/>
    <property type="match status" value="1"/>
</dbReference>
<keyword evidence="3" id="KW-0597">Phosphoprotein</keyword>
<proteinExistence type="predicted"/>
<keyword evidence="10 17" id="KW-0472">Membrane</keyword>
<evidence type="ECO:0000313" key="21">
    <source>
        <dbReference type="Proteomes" id="UP000192578"/>
    </source>
</evidence>
<name>A0A1W0X258_HYPEX</name>
<dbReference type="FunFam" id="2.10.220.10:FF:000001">
    <property type="entry name" value="Receptor protein-tyrosine kinase"/>
    <property type="match status" value="1"/>
</dbReference>
<evidence type="ECO:0000259" key="19">
    <source>
        <dbReference type="PROSITE" id="PS50011"/>
    </source>
</evidence>
<dbReference type="InterPro" id="IPR050122">
    <property type="entry name" value="RTK"/>
</dbReference>
<dbReference type="PANTHER" id="PTHR24416:SF566">
    <property type="entry name" value="EPIDERMAL GROWTH FACTOR RECEPTOR"/>
    <property type="match status" value="1"/>
</dbReference>
<keyword evidence="9 17" id="KW-1133">Transmembrane helix</keyword>
<sequence>MELGLPSWMHLVIFPVIVSLLFPGPRLWNGAAAVPVNPTIKTSEKLEFLTTDQEPAFIEVEERVCDGTNYMLSSNENKTHHLTRLRQRYENCTYVQGNLEITHIDANYDLRFLSQIREVTGYVLIARVDKEVVSLPNLRIIRGRTLMENNSKKYALWVVANQGLRELGLSSLQEIMQGHISFVDNPRLCHVEDSVDWFDIVANNVTQSVRMDNSEQLNIQKRCPACSPSCEKTGNVAYCWGASSSSCQKRTKSTCASQCHPGRCFGKGAQECCHRECAAGCFGPKPTDCLACRKFDHSGVCVQDCPSSKEYDQETMTWKEKANQSKLAYGNICVDKCPDNMLQDDGACVRECPNLKIAKNNSNICTFCDGPCPKICRGFSKNDEQSRRHGLGLNSLSGLNLQNFINCTIIEGDLVILSQTFTEAMEFNQDPSKNRLHPPVQPAELEQLSTIREITGYFRLDAAHPDLRSLSFLRNLEFIHGRTLDEKFALSISTSQFLTSLGLDSLKRINGGGVRIVENRKLCFANTVSWQRLGVSGSGLSPAVVRNNKPDEVCRVNGDTCHSECSSDGCWGKNATQCVSCANFRLDKTCINNCKEQPNYFDAGRKSMSTLSRAITVMRVIEVIICFQSADNCTDCLNAREGQTCVATCGSTKYKDEQKNCRQCSALCLSCTGPGSFVGEGGCQSCEAAVLTKNGSFTGVKCIKPIGDEKCPAQHYTQNLDLTEATKLKVVAMTGKVLCRPCHPLCTKCLSDGVHCSECLHYREDEKCVLRCSLGNHYQKGSHCLPCSGECSPVHGCSGPHPTQCNKCKNKRDYYAGAHSKAFNCTSTCPQERQYSTQKGYEDLEPSEAVCTVEDLAAAEEELFKRKRIILGCTLGLGLPAVCLIIYVCLSLKKAKTQKATVKYISAINRIEDPGPFTPTDIKPNTSKLRTFSEKELRQGRLLGQGAFGYVYQAVLIPHKENKKIAVAIKVLKEGMDPKANEEVFAEAQVMASVQNPFLVPLIGICMTSPMILITQLLPLGCLLDYVKKNEKCISSKNFLAWCMQIAKGMKYLEDMRLLHRDLAARNVLVQTPNWVKVTDFGLAKMLGNNEDIYTASAGRMPIKWLAPECIDRSIYSHKSDVWAYGVTIWEIMTYGGRPYENIPTKSLLDHLECGERLPHPPICSTDTYCLMLKCWQAQPDSRPSFTDLASEFGKMAQDPGRYLIIPGDEFLRLPDYTNDDEQRMLRQIDDGGNEEFVTAEEYINPTQFGKFNPSITGTMRKNAYQNGGMHSQGPLSCQHSSLPTQFTHVSAPIIEQNRGAWSQDSPPHSRYAMDPVKRANRYGETAPMIQPSIRKKSGGVLLGSDDYLIPTELSPMTEESYLDLTERDAALLQDYQKMPLMSGRRPSASTSKAYPPPLSKNPSPGSAVRMASFQAATGPALVVNNPEYEHAATEPFFSSCASSTSTESAASQATSNTPMASLVDDEDDAGSDHEYYNEFGPGRTQLQQEMIPLNATRPSRRNETTV</sequence>
<evidence type="ECO:0000256" key="2">
    <source>
        <dbReference type="ARBA" id="ARBA00011902"/>
    </source>
</evidence>
<evidence type="ECO:0000256" key="9">
    <source>
        <dbReference type="ARBA" id="ARBA00022989"/>
    </source>
</evidence>
<dbReference type="GO" id="GO:0043235">
    <property type="term" value="C:receptor complex"/>
    <property type="evidence" value="ECO:0007669"/>
    <property type="project" value="TreeGrafter"/>
</dbReference>
<gene>
    <name evidence="20" type="ORF">BV898_04486</name>
</gene>
<protein>
    <recommendedName>
        <fullName evidence="2">receptor protein-tyrosine kinase</fullName>
        <ecNumber evidence="2">2.7.10.1</ecNumber>
    </recommendedName>
</protein>
<evidence type="ECO:0000256" key="14">
    <source>
        <dbReference type="ARBA" id="ARBA00051243"/>
    </source>
</evidence>
<keyword evidence="6 15" id="KW-0547">Nucleotide-binding</keyword>
<dbReference type="InterPro" id="IPR020635">
    <property type="entry name" value="Tyr_kinase_cat_dom"/>
</dbReference>
<dbReference type="PROSITE" id="PS50011">
    <property type="entry name" value="PROTEIN_KINASE_DOM"/>
    <property type="match status" value="1"/>
</dbReference>
<evidence type="ECO:0000256" key="16">
    <source>
        <dbReference type="SAM" id="MobiDB-lite"/>
    </source>
</evidence>
<evidence type="ECO:0000256" key="12">
    <source>
        <dbReference type="ARBA" id="ARBA00023170"/>
    </source>
</evidence>
<feature type="transmembrane region" description="Helical" evidence="17">
    <location>
        <begin position="998"/>
        <end position="1018"/>
    </location>
</feature>
<dbReference type="InterPro" id="IPR017441">
    <property type="entry name" value="Protein_kinase_ATP_BS"/>
</dbReference>
<comment type="caution">
    <text evidence="20">The sequence shown here is derived from an EMBL/GenBank/DDBJ whole genome shotgun (WGS) entry which is preliminary data.</text>
</comment>
<accession>A0A1W0X258</accession>
<keyword evidence="21" id="KW-1185">Reference proteome</keyword>
<dbReference type="InterPro" id="IPR008266">
    <property type="entry name" value="Tyr_kinase_AS"/>
</dbReference>
<dbReference type="SUPFAM" id="SSF52058">
    <property type="entry name" value="L domain-like"/>
    <property type="match status" value="2"/>
</dbReference>
<comment type="catalytic activity">
    <reaction evidence="14">
        <text>L-tyrosyl-[protein] + ATP = O-phospho-L-tyrosyl-[protein] + ADP + H(+)</text>
        <dbReference type="Rhea" id="RHEA:10596"/>
        <dbReference type="Rhea" id="RHEA-COMP:10136"/>
        <dbReference type="Rhea" id="RHEA-COMP:20101"/>
        <dbReference type="ChEBI" id="CHEBI:15378"/>
        <dbReference type="ChEBI" id="CHEBI:30616"/>
        <dbReference type="ChEBI" id="CHEBI:46858"/>
        <dbReference type="ChEBI" id="CHEBI:61978"/>
        <dbReference type="ChEBI" id="CHEBI:456216"/>
        <dbReference type="EC" id="2.7.10.1"/>
    </reaction>
</comment>
<evidence type="ECO:0000256" key="10">
    <source>
        <dbReference type="ARBA" id="ARBA00023136"/>
    </source>
</evidence>
<dbReference type="GO" id="GO:0004714">
    <property type="term" value="F:transmembrane receptor protein tyrosine kinase activity"/>
    <property type="evidence" value="ECO:0007669"/>
    <property type="project" value="UniProtKB-EC"/>
</dbReference>
<dbReference type="Gene3D" id="1.10.510.10">
    <property type="entry name" value="Transferase(Phosphotransferase) domain 1"/>
    <property type="match status" value="1"/>
</dbReference>
<evidence type="ECO:0000256" key="8">
    <source>
        <dbReference type="ARBA" id="ARBA00022840"/>
    </source>
</evidence>
<feature type="chain" id="PRO_5012167301" description="receptor protein-tyrosine kinase" evidence="18">
    <location>
        <begin position="34"/>
        <end position="1507"/>
    </location>
</feature>
<dbReference type="EC" id="2.7.10.1" evidence="2"/>
<organism evidence="20 21">
    <name type="scientific">Hypsibius exemplaris</name>
    <name type="common">Freshwater tardigrade</name>
    <dbReference type="NCBI Taxonomy" id="2072580"/>
    <lineage>
        <taxon>Eukaryota</taxon>
        <taxon>Metazoa</taxon>
        <taxon>Ecdysozoa</taxon>
        <taxon>Tardigrada</taxon>
        <taxon>Eutardigrada</taxon>
        <taxon>Parachela</taxon>
        <taxon>Hypsibioidea</taxon>
        <taxon>Hypsibiidae</taxon>
        <taxon>Hypsibius</taxon>
    </lineage>
</organism>
<evidence type="ECO:0000256" key="4">
    <source>
        <dbReference type="ARBA" id="ARBA00022679"/>
    </source>
</evidence>
<evidence type="ECO:0000256" key="11">
    <source>
        <dbReference type="ARBA" id="ARBA00023137"/>
    </source>
</evidence>
<evidence type="ECO:0000256" key="15">
    <source>
        <dbReference type="PROSITE-ProRule" id="PRU10141"/>
    </source>
</evidence>
<dbReference type="CDD" id="cd00064">
    <property type="entry name" value="FU"/>
    <property type="match status" value="3"/>
</dbReference>
<feature type="compositionally biased region" description="Low complexity" evidence="16">
    <location>
        <begin position="1449"/>
        <end position="1458"/>
    </location>
</feature>
<dbReference type="PRINTS" id="PR00109">
    <property type="entry name" value="TYRKINASE"/>
</dbReference>
<dbReference type="InterPro" id="IPR011009">
    <property type="entry name" value="Kinase-like_dom_sf"/>
</dbReference>
<dbReference type="InterPro" id="IPR000719">
    <property type="entry name" value="Prot_kinase_dom"/>
</dbReference>
<dbReference type="GO" id="GO:0008284">
    <property type="term" value="P:positive regulation of cell population proliferation"/>
    <property type="evidence" value="ECO:0007669"/>
    <property type="project" value="TreeGrafter"/>
</dbReference>
<dbReference type="PROSITE" id="PS00107">
    <property type="entry name" value="PROTEIN_KINASE_ATP"/>
    <property type="match status" value="1"/>
</dbReference>
<evidence type="ECO:0000256" key="3">
    <source>
        <dbReference type="ARBA" id="ARBA00022553"/>
    </source>
</evidence>
<evidence type="ECO:0000256" key="7">
    <source>
        <dbReference type="ARBA" id="ARBA00022777"/>
    </source>
</evidence>
<dbReference type="InterPro" id="IPR006211">
    <property type="entry name" value="Furin-like_Cys-rich_dom"/>
</dbReference>
<dbReference type="Proteomes" id="UP000192578">
    <property type="component" value="Unassembled WGS sequence"/>
</dbReference>
<dbReference type="InterPro" id="IPR032778">
    <property type="entry name" value="GF_recep_IV"/>
</dbReference>
<feature type="transmembrane region" description="Helical" evidence="17">
    <location>
        <begin position="869"/>
        <end position="890"/>
    </location>
</feature>
<dbReference type="Gene3D" id="2.10.220.10">
    <property type="entry name" value="Hormone Receptor, Insulin-like Growth Factor Receptor 1, Chain A, domain 2"/>
    <property type="match status" value="3"/>
</dbReference>
<dbReference type="GO" id="GO:0005524">
    <property type="term" value="F:ATP binding"/>
    <property type="evidence" value="ECO:0007669"/>
    <property type="project" value="UniProtKB-UniRule"/>
</dbReference>
<dbReference type="Pfam" id="PF00757">
    <property type="entry name" value="Furin-like"/>
    <property type="match status" value="1"/>
</dbReference>
<dbReference type="Pfam" id="PF01030">
    <property type="entry name" value="Recep_L_domain"/>
    <property type="match status" value="2"/>
</dbReference>
<feature type="signal peptide" evidence="18">
    <location>
        <begin position="1"/>
        <end position="33"/>
    </location>
</feature>
<dbReference type="Gene3D" id="3.80.20.20">
    <property type="entry name" value="Receptor L-domain"/>
    <property type="match status" value="2"/>
</dbReference>
<evidence type="ECO:0000256" key="5">
    <source>
        <dbReference type="ARBA" id="ARBA00022692"/>
    </source>
</evidence>
<dbReference type="GO" id="GO:0022008">
    <property type="term" value="P:neurogenesis"/>
    <property type="evidence" value="ECO:0007669"/>
    <property type="project" value="TreeGrafter"/>
</dbReference>
<dbReference type="InterPro" id="IPR009030">
    <property type="entry name" value="Growth_fac_rcpt_cys_sf"/>
</dbReference>
<dbReference type="Pfam" id="PF14843">
    <property type="entry name" value="GF_recep_IV"/>
    <property type="match status" value="1"/>
</dbReference>
<dbReference type="GO" id="GO:0038127">
    <property type="term" value="P:ERBB signaling pathway"/>
    <property type="evidence" value="ECO:0007669"/>
    <property type="project" value="UniProtKB-ARBA"/>
</dbReference>
<dbReference type="InterPro" id="IPR001245">
    <property type="entry name" value="Ser-Thr/Tyr_kinase_cat_dom"/>
</dbReference>
<evidence type="ECO:0000256" key="6">
    <source>
        <dbReference type="ARBA" id="ARBA00022741"/>
    </source>
</evidence>
<dbReference type="EMBL" id="MTYJ01000022">
    <property type="protein sequence ID" value="OQV21587.1"/>
    <property type="molecule type" value="Genomic_DNA"/>
</dbReference>
<dbReference type="InterPro" id="IPR036941">
    <property type="entry name" value="Rcpt_L-dom_sf"/>
</dbReference>
<dbReference type="Gene3D" id="3.30.200.20">
    <property type="entry name" value="Phosphorylase Kinase, domain 1"/>
    <property type="match status" value="1"/>
</dbReference>
<keyword evidence="11" id="KW-0829">Tyrosine-protein kinase</keyword>
<dbReference type="InterPro" id="IPR006212">
    <property type="entry name" value="Furin_repeat"/>
</dbReference>
<reference evidence="21" key="1">
    <citation type="submission" date="2017-01" db="EMBL/GenBank/DDBJ databases">
        <title>Comparative genomics of anhydrobiosis in the tardigrade Hypsibius dujardini.</title>
        <authorList>
            <person name="Yoshida Y."/>
            <person name="Koutsovoulos G."/>
            <person name="Laetsch D."/>
            <person name="Stevens L."/>
            <person name="Kumar S."/>
            <person name="Horikawa D."/>
            <person name="Ishino K."/>
            <person name="Komine S."/>
            <person name="Tomita M."/>
            <person name="Blaxter M."/>
            <person name="Arakawa K."/>
        </authorList>
    </citation>
    <scope>NUCLEOTIDE SEQUENCE [LARGE SCALE GENOMIC DNA]</scope>
    <source>
        <strain evidence="21">Z151</strain>
    </source>
</reference>
<dbReference type="PANTHER" id="PTHR24416">
    <property type="entry name" value="TYROSINE-PROTEIN KINASE RECEPTOR"/>
    <property type="match status" value="1"/>
</dbReference>
<dbReference type="PROSITE" id="PS00109">
    <property type="entry name" value="PROTEIN_KINASE_TYR"/>
    <property type="match status" value="1"/>
</dbReference>
<evidence type="ECO:0000256" key="13">
    <source>
        <dbReference type="ARBA" id="ARBA00023180"/>
    </source>
</evidence>
<dbReference type="SMART" id="SM00219">
    <property type="entry name" value="TyrKc"/>
    <property type="match status" value="1"/>
</dbReference>
<evidence type="ECO:0000256" key="18">
    <source>
        <dbReference type="SAM" id="SignalP"/>
    </source>
</evidence>
<evidence type="ECO:0000313" key="20">
    <source>
        <dbReference type="EMBL" id="OQV21587.1"/>
    </source>
</evidence>
<dbReference type="OrthoDB" id="6219513at2759"/>
<evidence type="ECO:0000256" key="1">
    <source>
        <dbReference type="ARBA" id="ARBA00004479"/>
    </source>
</evidence>
<keyword evidence="8 15" id="KW-0067">ATP-binding</keyword>
<keyword evidence="5 17" id="KW-0812">Transmembrane</keyword>
<feature type="region of interest" description="Disordered" evidence="16">
    <location>
        <begin position="1381"/>
        <end position="1407"/>
    </location>
</feature>
<feature type="region of interest" description="Disordered" evidence="16">
    <location>
        <begin position="1449"/>
        <end position="1507"/>
    </location>
</feature>
<dbReference type="SUPFAM" id="SSF57184">
    <property type="entry name" value="Growth factor receptor domain"/>
    <property type="match status" value="3"/>
</dbReference>
<dbReference type="SUPFAM" id="SSF56112">
    <property type="entry name" value="Protein kinase-like (PK-like)"/>
    <property type="match status" value="1"/>
</dbReference>
<dbReference type="GO" id="GO:0009925">
    <property type="term" value="C:basal plasma membrane"/>
    <property type="evidence" value="ECO:0007669"/>
    <property type="project" value="TreeGrafter"/>
</dbReference>
<dbReference type="SMART" id="SM00261">
    <property type="entry name" value="FU"/>
    <property type="match status" value="6"/>
</dbReference>
<keyword evidence="12 20" id="KW-0675">Receptor</keyword>
<feature type="binding site" evidence="15">
    <location>
        <position position="970"/>
    </location>
    <ligand>
        <name>ATP</name>
        <dbReference type="ChEBI" id="CHEBI:30616"/>
    </ligand>
</feature>
<keyword evidence="7" id="KW-0418">Kinase</keyword>
<keyword evidence="13" id="KW-0325">Glycoprotein</keyword>
<dbReference type="FunFam" id="1.10.510.10:FF:000027">
    <property type="entry name" value="Receptor protein-tyrosine kinase"/>
    <property type="match status" value="1"/>
</dbReference>
<feature type="domain" description="Protein kinase" evidence="19">
    <location>
        <begin position="937"/>
        <end position="1212"/>
    </location>
</feature>
<keyword evidence="4" id="KW-0808">Transferase</keyword>
<keyword evidence="18" id="KW-0732">Signal</keyword>
<dbReference type="InterPro" id="IPR000494">
    <property type="entry name" value="Rcpt_L-dom"/>
</dbReference>